<organism evidence="3 4">
    <name type="scientific">Alosa alosa</name>
    <name type="common">allis shad</name>
    <dbReference type="NCBI Taxonomy" id="278164"/>
    <lineage>
        <taxon>Eukaryota</taxon>
        <taxon>Metazoa</taxon>
        <taxon>Chordata</taxon>
        <taxon>Craniata</taxon>
        <taxon>Vertebrata</taxon>
        <taxon>Euteleostomi</taxon>
        <taxon>Actinopterygii</taxon>
        <taxon>Neopterygii</taxon>
        <taxon>Teleostei</taxon>
        <taxon>Clupei</taxon>
        <taxon>Clupeiformes</taxon>
        <taxon>Clupeoidei</taxon>
        <taxon>Clupeidae</taxon>
        <taxon>Alosa</taxon>
    </lineage>
</organism>
<sequence>MKKARDKVESPSQHEQCSSGRSHSSSSGSAPGFLEETHLSSFQECILSFSEEEWEDFSSLLNTPMTRTQFSELCMAILKVVSLSSMIVIVPAYISVAKDAGTPVSRTSTSFPSPQLKGHWLGQWTPMGSSWIRAVQSEVALLHHLK</sequence>
<keyword evidence="2" id="KW-1133">Transmembrane helix</keyword>
<comment type="caution">
    <text evidence="3">The sequence shown here is derived from an EMBL/GenBank/DDBJ whole genome shotgun (WGS) entry which is preliminary data.</text>
</comment>
<keyword evidence="4" id="KW-1185">Reference proteome</keyword>
<name>A0AAV6GUW2_9TELE</name>
<keyword evidence="2" id="KW-0472">Membrane</keyword>
<accession>A0AAV6GUW2</accession>
<gene>
    <name evidence="3" type="ORF">AALO_G00103990</name>
</gene>
<dbReference type="AlphaFoldDB" id="A0AAV6GUW2"/>
<dbReference type="Proteomes" id="UP000823561">
    <property type="component" value="Chromosome 7"/>
</dbReference>
<evidence type="ECO:0000256" key="2">
    <source>
        <dbReference type="SAM" id="Phobius"/>
    </source>
</evidence>
<evidence type="ECO:0000313" key="3">
    <source>
        <dbReference type="EMBL" id="KAG5278903.1"/>
    </source>
</evidence>
<proteinExistence type="predicted"/>
<protein>
    <submittedName>
        <fullName evidence="3">Uncharacterized protein</fullName>
    </submittedName>
</protein>
<dbReference type="EMBL" id="JADWDJ010000007">
    <property type="protein sequence ID" value="KAG5278903.1"/>
    <property type="molecule type" value="Genomic_DNA"/>
</dbReference>
<feature type="region of interest" description="Disordered" evidence="1">
    <location>
        <begin position="1"/>
        <end position="31"/>
    </location>
</feature>
<feature type="compositionally biased region" description="Low complexity" evidence="1">
    <location>
        <begin position="18"/>
        <end position="29"/>
    </location>
</feature>
<reference evidence="3" key="1">
    <citation type="submission" date="2020-10" db="EMBL/GenBank/DDBJ databases">
        <title>Chromosome-scale genome assembly of the Allis shad, Alosa alosa.</title>
        <authorList>
            <person name="Margot Z."/>
            <person name="Christophe K."/>
            <person name="Cabau C."/>
            <person name="Louis A."/>
            <person name="Berthelot C."/>
            <person name="Parey E."/>
            <person name="Roest Crollius H."/>
            <person name="Montfort J."/>
            <person name="Robinson-Rechavi M."/>
            <person name="Bucao C."/>
            <person name="Bouchez O."/>
            <person name="Gislard M."/>
            <person name="Lluch J."/>
            <person name="Milhes M."/>
            <person name="Lampietro C."/>
            <person name="Lopez Roques C."/>
            <person name="Donnadieu C."/>
            <person name="Braasch I."/>
            <person name="Desvignes T."/>
            <person name="Postlethwait J."/>
            <person name="Bobe J."/>
            <person name="Guiguen Y."/>
        </authorList>
    </citation>
    <scope>NUCLEOTIDE SEQUENCE</scope>
    <source>
        <strain evidence="3">M-15738</strain>
        <tissue evidence="3">Blood</tissue>
    </source>
</reference>
<feature type="transmembrane region" description="Helical" evidence="2">
    <location>
        <begin position="73"/>
        <end position="94"/>
    </location>
</feature>
<evidence type="ECO:0000313" key="4">
    <source>
        <dbReference type="Proteomes" id="UP000823561"/>
    </source>
</evidence>
<evidence type="ECO:0000256" key="1">
    <source>
        <dbReference type="SAM" id="MobiDB-lite"/>
    </source>
</evidence>
<keyword evidence="2" id="KW-0812">Transmembrane</keyword>